<sequence length="128" mass="14347">MADLGINIALDPKTSHHLTRLAEVTKEPIQELAKRLIIEGIECEIEEIALSDTVKESDVPGTETIKPVKVRDCLAMERTGGSDFEKEVGLIANLASVTKETIWELYFADYMKIQEALKDFFPPVTQRT</sequence>
<gene>
    <name evidence="1" type="ORF">NPIL_41021</name>
</gene>
<evidence type="ECO:0000313" key="1">
    <source>
        <dbReference type="EMBL" id="GFT83260.1"/>
    </source>
</evidence>
<accession>A0A8X6U5P9</accession>
<dbReference type="Proteomes" id="UP000887013">
    <property type="component" value="Unassembled WGS sequence"/>
</dbReference>
<dbReference type="Pfam" id="PF10109">
    <property type="entry name" value="Phage_TAC_7"/>
    <property type="match status" value="1"/>
</dbReference>
<dbReference type="OrthoDB" id="6416584at2759"/>
<protein>
    <submittedName>
        <fullName evidence="1">Uncharacterized protein</fullName>
    </submittedName>
</protein>
<reference evidence="1" key="1">
    <citation type="submission" date="2020-08" db="EMBL/GenBank/DDBJ databases">
        <title>Multicomponent nature underlies the extraordinary mechanical properties of spider dragline silk.</title>
        <authorList>
            <person name="Kono N."/>
            <person name="Nakamura H."/>
            <person name="Mori M."/>
            <person name="Yoshida Y."/>
            <person name="Ohtoshi R."/>
            <person name="Malay A.D."/>
            <person name="Moran D.A.P."/>
            <person name="Tomita M."/>
            <person name="Numata K."/>
            <person name="Arakawa K."/>
        </authorList>
    </citation>
    <scope>NUCLEOTIDE SEQUENCE</scope>
</reference>
<dbReference type="EMBL" id="BMAW01119162">
    <property type="protein sequence ID" value="GFT83260.1"/>
    <property type="molecule type" value="Genomic_DNA"/>
</dbReference>
<proteinExistence type="predicted"/>
<dbReference type="InterPro" id="IPR019289">
    <property type="entry name" value="Phage_tail_E/E"/>
</dbReference>
<name>A0A8X6U5P9_NEPPI</name>
<keyword evidence="2" id="KW-1185">Reference proteome</keyword>
<organism evidence="1 2">
    <name type="scientific">Nephila pilipes</name>
    <name type="common">Giant wood spider</name>
    <name type="synonym">Nephila maculata</name>
    <dbReference type="NCBI Taxonomy" id="299642"/>
    <lineage>
        <taxon>Eukaryota</taxon>
        <taxon>Metazoa</taxon>
        <taxon>Ecdysozoa</taxon>
        <taxon>Arthropoda</taxon>
        <taxon>Chelicerata</taxon>
        <taxon>Arachnida</taxon>
        <taxon>Araneae</taxon>
        <taxon>Araneomorphae</taxon>
        <taxon>Entelegynae</taxon>
        <taxon>Araneoidea</taxon>
        <taxon>Nephilidae</taxon>
        <taxon>Nephila</taxon>
    </lineage>
</organism>
<evidence type="ECO:0000313" key="2">
    <source>
        <dbReference type="Proteomes" id="UP000887013"/>
    </source>
</evidence>
<dbReference type="AlphaFoldDB" id="A0A8X6U5P9"/>
<comment type="caution">
    <text evidence="1">The sequence shown here is derived from an EMBL/GenBank/DDBJ whole genome shotgun (WGS) entry which is preliminary data.</text>
</comment>